<evidence type="ECO:0000256" key="8">
    <source>
        <dbReference type="ARBA" id="ARBA00022679"/>
    </source>
</evidence>
<keyword evidence="12" id="KW-0472">Membrane</keyword>
<evidence type="ECO:0000256" key="3">
    <source>
        <dbReference type="ARBA" id="ARBA00005182"/>
    </source>
</evidence>
<dbReference type="GO" id="GO:0042597">
    <property type="term" value="C:periplasmic space"/>
    <property type="evidence" value="ECO:0007669"/>
    <property type="project" value="UniProtKB-SubCell"/>
</dbReference>
<keyword evidence="18" id="KW-1185">Reference proteome</keyword>
<dbReference type="Pfam" id="PF16822">
    <property type="entry name" value="ALGX"/>
    <property type="match status" value="1"/>
</dbReference>
<organism evidence="17 18">
    <name type="scientific">Pseudomonas karstica</name>
    <dbReference type="NCBI Taxonomy" id="1055468"/>
    <lineage>
        <taxon>Bacteria</taxon>
        <taxon>Pseudomonadati</taxon>
        <taxon>Pseudomonadota</taxon>
        <taxon>Gammaproteobacteria</taxon>
        <taxon>Pseudomonadales</taxon>
        <taxon>Pseudomonadaceae</taxon>
        <taxon>Pseudomonas</taxon>
    </lineage>
</organism>
<accession>A0A7X2RTD7</accession>
<gene>
    <name evidence="17" type="ORF">GIR22_16125</name>
</gene>
<comment type="subcellular location">
    <subcellularLocation>
        <location evidence="2">Cell inner membrane</location>
        <topology evidence="2">Peripheral membrane protein</topology>
        <orientation evidence="2">Periplasmic side</orientation>
    </subcellularLocation>
    <subcellularLocation>
        <location evidence="1">Periplasm</location>
    </subcellularLocation>
</comment>
<dbReference type="UniPathway" id="UPA00286"/>
<reference evidence="17 18" key="1">
    <citation type="submission" date="2019-11" db="EMBL/GenBank/DDBJ databases">
        <title>Pseudmonas karstica sp. nov. and Pseudomonas spelaei sp. nov. from caves.</title>
        <authorList>
            <person name="Zeman M."/>
        </authorList>
    </citation>
    <scope>NUCLEOTIDE SEQUENCE [LARGE SCALE GENOMIC DNA]</scope>
    <source>
        <strain evidence="17 18">CCM 7891</strain>
    </source>
</reference>
<dbReference type="GO" id="GO:0042121">
    <property type="term" value="P:alginic acid biosynthetic process"/>
    <property type="evidence" value="ECO:0007669"/>
    <property type="project" value="UniProtKB-UniPathway"/>
</dbReference>
<dbReference type="InterPro" id="IPR031811">
    <property type="entry name" value="ALGX/ALGJ_SGNH-like"/>
</dbReference>
<comment type="similarity">
    <text evidence="4">Belongs to the AlgJ family.</text>
</comment>
<dbReference type="Proteomes" id="UP000431485">
    <property type="component" value="Unassembled WGS sequence"/>
</dbReference>
<feature type="domain" description="AlgX/AlgJ SGNH hydrolase-like" evidence="16">
    <location>
        <begin position="81"/>
        <end position="347"/>
    </location>
</feature>
<keyword evidence="10" id="KW-0574">Periplasm</keyword>
<evidence type="ECO:0000256" key="12">
    <source>
        <dbReference type="ARBA" id="ARBA00023136"/>
    </source>
</evidence>
<proteinExistence type="inferred from homology"/>
<dbReference type="GO" id="GO:0016746">
    <property type="term" value="F:acyltransferase activity"/>
    <property type="evidence" value="ECO:0007669"/>
    <property type="project" value="UniProtKB-KW"/>
</dbReference>
<comment type="caution">
    <text evidence="17">The sequence shown here is derived from an EMBL/GenBank/DDBJ whole genome shotgun (WGS) entry which is preliminary data.</text>
</comment>
<evidence type="ECO:0000256" key="14">
    <source>
        <dbReference type="ARBA" id="ARBA00031031"/>
    </source>
</evidence>
<evidence type="ECO:0000259" key="16">
    <source>
        <dbReference type="Pfam" id="PF16822"/>
    </source>
</evidence>
<dbReference type="CDD" id="cd14442">
    <property type="entry name" value="AlgJ_like"/>
    <property type="match status" value="1"/>
</dbReference>
<evidence type="ECO:0000256" key="6">
    <source>
        <dbReference type="ARBA" id="ARBA00022475"/>
    </source>
</evidence>
<evidence type="ECO:0000256" key="2">
    <source>
        <dbReference type="ARBA" id="ARBA00004587"/>
    </source>
</evidence>
<dbReference type="EMBL" id="WLYI01000021">
    <property type="protein sequence ID" value="MTD20656.1"/>
    <property type="molecule type" value="Genomic_DNA"/>
</dbReference>
<keyword evidence="9" id="KW-0732">Signal</keyword>
<evidence type="ECO:0000256" key="4">
    <source>
        <dbReference type="ARBA" id="ARBA00006038"/>
    </source>
</evidence>
<keyword evidence="11" id="KW-0016">Alginate biosynthesis</keyword>
<evidence type="ECO:0000256" key="1">
    <source>
        <dbReference type="ARBA" id="ARBA00004418"/>
    </source>
</evidence>
<sequence>MTRSLRVLYISLFMALLLALGAWSLRSFFGFNTNADATVLNGRWAKAVETHYDDAFPIKRLGTNLWAALDYKLFNEGRTGVVLGRDYWLYSDEEFNPTVNEDQNLQGNYALVEGVRQKLKARGIQLVMAIVPAKVRLYPEHLGEVRPASIHAGLYQDFHTRVAAENIIAPDLLGPLQQAKLHGQQVFLRTDSHWTPDGAEVAARQLANTIAAKTPLSGKPQRFVTEAENTSPHKGDLRLFLPLDPLFENLMPPKEPLQKRVTHTVQTKTDGDNTLFANNEIPVTLVGTSYSANPNWNFVGALKQALGSDVINHSKDGHGPILPMLNYLESDDFKNSPPQVLIWEFPERYLPVNNEIGDADPKWVAQLKQAGTRDQPGESQPGVVRWQPESRRGETSCAGAR</sequence>
<evidence type="ECO:0000313" key="18">
    <source>
        <dbReference type="Proteomes" id="UP000431485"/>
    </source>
</evidence>
<evidence type="ECO:0000256" key="7">
    <source>
        <dbReference type="ARBA" id="ARBA00022519"/>
    </source>
</evidence>
<evidence type="ECO:0000256" key="10">
    <source>
        <dbReference type="ARBA" id="ARBA00022764"/>
    </source>
</evidence>
<evidence type="ECO:0000256" key="9">
    <source>
        <dbReference type="ARBA" id="ARBA00022729"/>
    </source>
</evidence>
<dbReference type="GO" id="GO:0005886">
    <property type="term" value="C:plasma membrane"/>
    <property type="evidence" value="ECO:0007669"/>
    <property type="project" value="UniProtKB-SubCell"/>
</dbReference>
<keyword evidence="8 17" id="KW-0808">Transferase</keyword>
<dbReference type="AlphaFoldDB" id="A0A7X2RTD7"/>
<dbReference type="OrthoDB" id="9760774at2"/>
<evidence type="ECO:0000256" key="11">
    <source>
        <dbReference type="ARBA" id="ARBA00022841"/>
    </source>
</evidence>
<keyword evidence="13" id="KW-0012">Acyltransferase</keyword>
<keyword evidence="6" id="KW-1003">Cell membrane</keyword>
<dbReference type="InterPro" id="IPR034657">
    <property type="entry name" value="AlgJ"/>
</dbReference>
<protein>
    <recommendedName>
        <fullName evidence="5">Probable alginate O-acetylase AlgJ</fullName>
    </recommendedName>
    <alternativeName>
        <fullName evidence="14">Alginate biosynthesis protein AlgJ</fullName>
    </alternativeName>
</protein>
<name>A0A7X2RTD7_9PSED</name>
<evidence type="ECO:0000313" key="17">
    <source>
        <dbReference type="EMBL" id="MTD20656.1"/>
    </source>
</evidence>
<keyword evidence="7" id="KW-0997">Cell inner membrane</keyword>
<comment type="pathway">
    <text evidence="3">Glycan biosynthesis; alginate biosynthesis.</text>
</comment>
<evidence type="ECO:0000256" key="5">
    <source>
        <dbReference type="ARBA" id="ARBA00016086"/>
    </source>
</evidence>
<evidence type="ECO:0000256" key="13">
    <source>
        <dbReference type="ARBA" id="ARBA00023315"/>
    </source>
</evidence>
<feature type="region of interest" description="Disordered" evidence="15">
    <location>
        <begin position="368"/>
        <end position="401"/>
    </location>
</feature>
<evidence type="ECO:0000256" key="15">
    <source>
        <dbReference type="SAM" id="MobiDB-lite"/>
    </source>
</evidence>